<proteinExistence type="predicted"/>
<dbReference type="EMBL" id="GBRH01225306">
    <property type="protein sequence ID" value="JAD72589.1"/>
    <property type="molecule type" value="Transcribed_RNA"/>
</dbReference>
<evidence type="ECO:0000313" key="1">
    <source>
        <dbReference type="EMBL" id="JAD72589.1"/>
    </source>
</evidence>
<organism evidence="1">
    <name type="scientific">Arundo donax</name>
    <name type="common">Giant reed</name>
    <name type="synonym">Donax arundinaceus</name>
    <dbReference type="NCBI Taxonomy" id="35708"/>
    <lineage>
        <taxon>Eukaryota</taxon>
        <taxon>Viridiplantae</taxon>
        <taxon>Streptophyta</taxon>
        <taxon>Embryophyta</taxon>
        <taxon>Tracheophyta</taxon>
        <taxon>Spermatophyta</taxon>
        <taxon>Magnoliopsida</taxon>
        <taxon>Liliopsida</taxon>
        <taxon>Poales</taxon>
        <taxon>Poaceae</taxon>
        <taxon>PACMAD clade</taxon>
        <taxon>Arundinoideae</taxon>
        <taxon>Arundineae</taxon>
        <taxon>Arundo</taxon>
    </lineage>
</organism>
<sequence length="39" mass="4679">MTSTSHVHDHRHSYSNRFTLCRGIQIYPHEMLRPIPSSW</sequence>
<name>A0A0A9C8K1_ARUDO</name>
<accession>A0A0A9C8K1</accession>
<reference evidence="1" key="1">
    <citation type="submission" date="2014-09" db="EMBL/GenBank/DDBJ databases">
        <authorList>
            <person name="Magalhaes I.L.F."/>
            <person name="Oliveira U."/>
            <person name="Santos F.R."/>
            <person name="Vidigal T.H.D.A."/>
            <person name="Brescovit A.D."/>
            <person name="Santos A.J."/>
        </authorList>
    </citation>
    <scope>NUCLEOTIDE SEQUENCE</scope>
    <source>
        <tissue evidence="1">Shoot tissue taken approximately 20 cm above the soil surface</tissue>
    </source>
</reference>
<dbReference type="AlphaFoldDB" id="A0A0A9C8K1"/>
<protein>
    <submittedName>
        <fullName evidence="1">Uncharacterized protein</fullName>
    </submittedName>
</protein>
<reference evidence="1" key="2">
    <citation type="journal article" date="2015" name="Data Brief">
        <title>Shoot transcriptome of the giant reed, Arundo donax.</title>
        <authorList>
            <person name="Barrero R.A."/>
            <person name="Guerrero F.D."/>
            <person name="Moolhuijzen P."/>
            <person name="Goolsby J.A."/>
            <person name="Tidwell J."/>
            <person name="Bellgard S.E."/>
            <person name="Bellgard M.I."/>
        </authorList>
    </citation>
    <scope>NUCLEOTIDE SEQUENCE</scope>
    <source>
        <tissue evidence="1">Shoot tissue taken approximately 20 cm above the soil surface</tissue>
    </source>
</reference>